<name>A0A7W7YSG6_9HYPH</name>
<dbReference type="CDD" id="cd06288">
    <property type="entry name" value="PBP1_sucrose_transcription_regulator"/>
    <property type="match status" value="1"/>
</dbReference>
<evidence type="ECO:0000256" key="4">
    <source>
        <dbReference type="ARBA" id="ARBA00023163"/>
    </source>
</evidence>
<protein>
    <submittedName>
        <fullName evidence="7">LacI family transcriptional regulator</fullName>
    </submittedName>
</protein>
<evidence type="ECO:0000256" key="3">
    <source>
        <dbReference type="ARBA" id="ARBA00023125"/>
    </source>
</evidence>
<dbReference type="GO" id="GO:0000976">
    <property type="term" value="F:transcription cis-regulatory region binding"/>
    <property type="evidence" value="ECO:0007669"/>
    <property type="project" value="TreeGrafter"/>
</dbReference>
<dbReference type="PANTHER" id="PTHR30146">
    <property type="entry name" value="LACI-RELATED TRANSCRIPTIONAL REPRESSOR"/>
    <property type="match status" value="1"/>
</dbReference>
<dbReference type="SUPFAM" id="SSF47413">
    <property type="entry name" value="lambda repressor-like DNA-binding domains"/>
    <property type="match status" value="1"/>
</dbReference>
<gene>
    <name evidence="7" type="ORF">HNQ66_000797</name>
</gene>
<dbReference type="PROSITE" id="PS50932">
    <property type="entry name" value="HTH_LACI_2"/>
    <property type="match status" value="1"/>
</dbReference>
<evidence type="ECO:0000313" key="7">
    <source>
        <dbReference type="EMBL" id="MBB5041414.1"/>
    </source>
</evidence>
<dbReference type="GO" id="GO:0003700">
    <property type="term" value="F:DNA-binding transcription factor activity"/>
    <property type="evidence" value="ECO:0007669"/>
    <property type="project" value="TreeGrafter"/>
</dbReference>
<evidence type="ECO:0000256" key="5">
    <source>
        <dbReference type="SAM" id="MobiDB-lite"/>
    </source>
</evidence>
<dbReference type="Gene3D" id="3.40.50.2300">
    <property type="match status" value="2"/>
</dbReference>
<comment type="caution">
    <text evidence="7">The sequence shown here is derived from an EMBL/GenBank/DDBJ whole genome shotgun (WGS) entry which is preliminary data.</text>
</comment>
<reference evidence="7 8" key="1">
    <citation type="submission" date="2020-08" db="EMBL/GenBank/DDBJ databases">
        <title>Genomic Encyclopedia of Type Strains, Phase IV (KMG-IV): sequencing the most valuable type-strain genomes for metagenomic binning, comparative biology and taxonomic classification.</title>
        <authorList>
            <person name="Goeker M."/>
        </authorList>
    </citation>
    <scope>NUCLEOTIDE SEQUENCE [LARGE SCALE GENOMIC DNA]</scope>
    <source>
        <strain evidence="7 8">DSM 21319</strain>
    </source>
</reference>
<dbReference type="InterPro" id="IPR010982">
    <property type="entry name" value="Lambda_DNA-bd_dom_sf"/>
</dbReference>
<proteinExistence type="predicted"/>
<dbReference type="EMBL" id="JACHIK010000002">
    <property type="protein sequence ID" value="MBB5041414.1"/>
    <property type="molecule type" value="Genomic_DNA"/>
</dbReference>
<dbReference type="Gene3D" id="1.10.260.40">
    <property type="entry name" value="lambda repressor-like DNA-binding domains"/>
    <property type="match status" value="1"/>
</dbReference>
<dbReference type="InterPro" id="IPR028082">
    <property type="entry name" value="Peripla_BP_I"/>
</dbReference>
<dbReference type="PROSITE" id="PS00356">
    <property type="entry name" value="HTH_LACI_1"/>
    <property type="match status" value="1"/>
</dbReference>
<evidence type="ECO:0000256" key="2">
    <source>
        <dbReference type="ARBA" id="ARBA00023015"/>
    </source>
</evidence>
<feature type="region of interest" description="Disordered" evidence="5">
    <location>
        <begin position="1"/>
        <end position="21"/>
    </location>
</feature>
<dbReference type="SUPFAM" id="SSF53822">
    <property type="entry name" value="Periplasmic binding protein-like I"/>
    <property type="match status" value="1"/>
</dbReference>
<evidence type="ECO:0000313" key="8">
    <source>
        <dbReference type="Proteomes" id="UP000535406"/>
    </source>
</evidence>
<keyword evidence="4" id="KW-0804">Transcription</keyword>
<dbReference type="InterPro" id="IPR046335">
    <property type="entry name" value="LacI/GalR-like_sensor"/>
</dbReference>
<sequence>MARTNGRNSEKEGGGRPTMTDVARIAGVSQSSVSLVLNEMSGSRISPETQQKVREAAHKIGYKLPATRDPVAAVPVSVEKDTIAFIVDEISTSPHPVVSLDGIRDYAFEQGFLVSAHATRSNPELEEAVLRSVLRDPAIVGVVYATIFTRKVRVPPALRSVPTVLLNCYAEPRQHVAVVPGEVAGGFAATAHLTALGHTRIGFINGEPWMDAAIDRLKGYKQALATADIAFDESLVRDGDWLPLRGYEAGLELLSMANPPTAIFCGNDLMAIGVMEAAQEKGLRVPGDLSVMGYDDQELARYTHPPLSTLVLPNYEMGQKAAEILIDMAVHGKQVRPMTIKVDGPLVVRDTTASRTALR</sequence>
<dbReference type="AlphaFoldDB" id="A0A7W7YSG6"/>
<keyword evidence="2" id="KW-0805">Transcription regulation</keyword>
<dbReference type="Pfam" id="PF13377">
    <property type="entry name" value="Peripla_BP_3"/>
    <property type="match status" value="1"/>
</dbReference>
<dbReference type="Pfam" id="PF00356">
    <property type="entry name" value="LacI"/>
    <property type="match status" value="1"/>
</dbReference>
<dbReference type="InterPro" id="IPR000843">
    <property type="entry name" value="HTH_LacI"/>
</dbReference>
<dbReference type="SMART" id="SM00354">
    <property type="entry name" value="HTH_LACI"/>
    <property type="match status" value="1"/>
</dbReference>
<dbReference type="RefSeq" id="WP_184141106.1">
    <property type="nucleotide sequence ID" value="NZ_JACHIK010000002.1"/>
</dbReference>
<organism evidence="7 8">
    <name type="scientific">Shinella fusca</name>
    <dbReference type="NCBI Taxonomy" id="544480"/>
    <lineage>
        <taxon>Bacteria</taxon>
        <taxon>Pseudomonadati</taxon>
        <taxon>Pseudomonadota</taxon>
        <taxon>Alphaproteobacteria</taxon>
        <taxon>Hyphomicrobiales</taxon>
        <taxon>Rhizobiaceae</taxon>
        <taxon>Shinella</taxon>
    </lineage>
</organism>
<evidence type="ECO:0000259" key="6">
    <source>
        <dbReference type="PROSITE" id="PS50932"/>
    </source>
</evidence>
<dbReference type="Proteomes" id="UP000535406">
    <property type="component" value="Unassembled WGS sequence"/>
</dbReference>
<feature type="domain" description="HTH lacI-type" evidence="6">
    <location>
        <begin position="17"/>
        <end position="73"/>
    </location>
</feature>
<dbReference type="CDD" id="cd01392">
    <property type="entry name" value="HTH_LacI"/>
    <property type="match status" value="1"/>
</dbReference>
<dbReference type="PANTHER" id="PTHR30146:SF148">
    <property type="entry name" value="HTH-TYPE TRANSCRIPTIONAL REPRESSOR PURR-RELATED"/>
    <property type="match status" value="1"/>
</dbReference>
<accession>A0A7W7YSG6</accession>
<keyword evidence="1" id="KW-0678">Repressor</keyword>
<evidence type="ECO:0000256" key="1">
    <source>
        <dbReference type="ARBA" id="ARBA00022491"/>
    </source>
</evidence>
<keyword evidence="8" id="KW-1185">Reference proteome</keyword>
<keyword evidence="3" id="KW-0238">DNA-binding</keyword>